<keyword evidence="4" id="KW-1185">Reference proteome</keyword>
<dbReference type="PANTHER" id="PTHR39959:SF2">
    <property type="entry name" value="RE44287P"/>
    <property type="match status" value="1"/>
</dbReference>
<name>A0A182FU78_ANOAL</name>
<feature type="compositionally biased region" description="Pro residues" evidence="1">
    <location>
        <begin position="96"/>
        <end position="110"/>
    </location>
</feature>
<reference evidence="3" key="2">
    <citation type="submission" date="2022-08" db="UniProtKB">
        <authorList>
            <consortium name="EnsemblMetazoa"/>
        </authorList>
    </citation>
    <scope>IDENTIFICATION</scope>
    <source>
        <strain evidence="3">STECLA/ALBI9_A</strain>
    </source>
</reference>
<feature type="region of interest" description="Disordered" evidence="1">
    <location>
        <begin position="61"/>
        <end position="152"/>
    </location>
</feature>
<dbReference type="AlphaFoldDB" id="A0A182FU78"/>
<keyword evidence="2" id="KW-0812">Transmembrane</keyword>
<feature type="compositionally biased region" description="Basic and acidic residues" evidence="1">
    <location>
        <begin position="537"/>
        <end position="549"/>
    </location>
</feature>
<proteinExistence type="predicted"/>
<sequence length="654" mass="68891">LTVLPVRTAANPTIGGNGALFAASITRALVPPRRDALVLGSAARVYGGVLATQLPEIIVNRGPTTTGAPPQRDSDVGSGAAGTGYSYDPPAGSYLPPEPPFADEPQPPPIGSSYLPPRAPPVDIPEADEPVYEPAPPTGDYLPPEPSPQRDEPVFVLSTTTTQPPSRDAGYIYNVPTTTTTFVPPFADEGVPPEVNDTGEGGYRYDPPASIYLPAGSSVGRSLLRDDGASDGTGASGRPSPIRLQLNELACLRNSGGFFRASLTVQSPIESVPLVDIESDAAAGSDTGACEIRFDQSRLLLDIPWSDFGRCGVQPCATATGARPELCLRVRFPAIAGMRTALDPVLTLQCRIQQRIVARTHSLRLAVANDPQTVNGRSAGSTSTAFAVGGSQRPFRSQLGIFRRAQSVAGGGFTRPLQPGGAVLLGEELMLRTQVSAGDGWNFTRLSDVVMQRLSPTGTVLNSASLVTAGGCLNPLMRAISPVAPVFEAPLGYRLGFRAAMFQGMRSGDEMILRVRIIGCVDRRECLVDNCATARSKRETLETDGRESEQTTAAIANDTTTAATATTAVPLLTETASIAFRIMLPGNGTSGERLLGSDADQDQSSSSVASAHSAQSLLWMTVGVTLLLLAIGGLALLVLRHQQRRPTYDEYRSD</sequence>
<dbReference type="Proteomes" id="UP000069272">
    <property type="component" value="Chromosome 3R"/>
</dbReference>
<evidence type="ECO:0000313" key="3">
    <source>
        <dbReference type="EnsemblMetazoa" id="AALB010113-PA"/>
    </source>
</evidence>
<protein>
    <submittedName>
        <fullName evidence="3">Uncharacterized protein</fullName>
    </submittedName>
</protein>
<keyword evidence="2" id="KW-1133">Transmembrane helix</keyword>
<reference evidence="3 4" key="1">
    <citation type="journal article" date="2017" name="G3 (Bethesda)">
        <title>The Physical Genome Mapping of Anopheles albimanus Corrected Scaffold Misassemblies and Identified Interarm Rearrangements in Genus Anopheles.</title>
        <authorList>
            <person name="Artemov G.N."/>
            <person name="Peery A.N."/>
            <person name="Jiang X."/>
            <person name="Tu Z."/>
            <person name="Stegniy V.N."/>
            <person name="Sharakhova M.V."/>
            <person name="Sharakhov I.V."/>
        </authorList>
    </citation>
    <scope>NUCLEOTIDE SEQUENCE [LARGE SCALE GENOMIC DNA]</scope>
    <source>
        <strain evidence="3 4">ALBI9_A</strain>
    </source>
</reference>
<organism evidence="3 4">
    <name type="scientific">Anopheles albimanus</name>
    <name type="common">New world malaria mosquito</name>
    <dbReference type="NCBI Taxonomy" id="7167"/>
    <lineage>
        <taxon>Eukaryota</taxon>
        <taxon>Metazoa</taxon>
        <taxon>Ecdysozoa</taxon>
        <taxon>Arthropoda</taxon>
        <taxon>Hexapoda</taxon>
        <taxon>Insecta</taxon>
        <taxon>Pterygota</taxon>
        <taxon>Neoptera</taxon>
        <taxon>Endopterygota</taxon>
        <taxon>Diptera</taxon>
        <taxon>Nematocera</taxon>
        <taxon>Culicoidea</taxon>
        <taxon>Culicidae</taxon>
        <taxon>Anophelinae</taxon>
        <taxon>Anopheles</taxon>
    </lineage>
</organism>
<keyword evidence="2" id="KW-0472">Membrane</keyword>
<dbReference type="PANTHER" id="PTHR39959">
    <property type="entry name" value="RE44287P-RELATED"/>
    <property type="match status" value="1"/>
</dbReference>
<dbReference type="EnsemblMetazoa" id="AALB010113-RA">
    <property type="protein sequence ID" value="AALB010113-PA"/>
    <property type="gene ID" value="AALB010113"/>
</dbReference>
<feature type="transmembrane region" description="Helical" evidence="2">
    <location>
        <begin position="617"/>
        <end position="639"/>
    </location>
</feature>
<evidence type="ECO:0000313" key="4">
    <source>
        <dbReference type="Proteomes" id="UP000069272"/>
    </source>
</evidence>
<dbReference type="VEuPathDB" id="VectorBase:AALB20_037796"/>
<feature type="compositionally biased region" description="Pro residues" evidence="1">
    <location>
        <begin position="133"/>
        <end position="147"/>
    </location>
</feature>
<dbReference type="VEuPathDB" id="VectorBase:AALB010113"/>
<feature type="region of interest" description="Disordered" evidence="1">
    <location>
        <begin position="537"/>
        <end position="557"/>
    </location>
</feature>
<accession>A0A182FU78</accession>
<evidence type="ECO:0000256" key="2">
    <source>
        <dbReference type="SAM" id="Phobius"/>
    </source>
</evidence>
<evidence type="ECO:0000256" key="1">
    <source>
        <dbReference type="SAM" id="MobiDB-lite"/>
    </source>
</evidence>